<protein>
    <recommendedName>
        <fullName evidence="2">Amidohydrolase-related domain-containing protein</fullName>
    </recommendedName>
</protein>
<dbReference type="InterPro" id="IPR006680">
    <property type="entry name" value="Amidohydro-rel"/>
</dbReference>
<keyword evidence="1" id="KW-0456">Lyase</keyword>
<dbReference type="STRING" id="563176.SAMN04488090_2573"/>
<dbReference type="AlphaFoldDB" id="A0A1G9QCQ7"/>
<organism evidence="3 4">
    <name type="scientific">Siphonobacter aquaeclarae</name>
    <dbReference type="NCBI Taxonomy" id="563176"/>
    <lineage>
        <taxon>Bacteria</taxon>
        <taxon>Pseudomonadati</taxon>
        <taxon>Bacteroidota</taxon>
        <taxon>Cytophagia</taxon>
        <taxon>Cytophagales</taxon>
        <taxon>Cytophagaceae</taxon>
        <taxon>Siphonobacter</taxon>
    </lineage>
</organism>
<reference evidence="3 4" key="1">
    <citation type="submission" date="2016-10" db="EMBL/GenBank/DDBJ databases">
        <authorList>
            <person name="de Groot N.N."/>
        </authorList>
    </citation>
    <scope>NUCLEOTIDE SEQUENCE [LARGE SCALE GENOMIC DNA]</scope>
    <source>
        <strain evidence="3 4">DSM 21668</strain>
    </source>
</reference>
<dbReference type="InterPro" id="IPR032466">
    <property type="entry name" value="Metal_Hydrolase"/>
</dbReference>
<dbReference type="SUPFAM" id="SSF51556">
    <property type="entry name" value="Metallo-dependent hydrolases"/>
    <property type="match status" value="1"/>
</dbReference>
<sequence>MKHFLLPGIFVLAAGISAWSQPASKRPPIIDMHLHALPYTGQGPYPVTIGAPYRDWSALDPKQGGGMGYMKQLLGSSSMCATCLTSAPSDDVLRNQTISLLDKYNIIGVTSGPMEYVRRWQQQAPDRIIPGVLFTIGDPALTPDSMRHFFQTGAVKVFGEISTQYQGIALSDSVMEPYLKLAEEFDIPLSVHIGTGPPGVAYFGTPKYRARLHSAFTAEEAMIKHPTLRVAIAHAGWPLLDDLLATLYTHPQAYVDLGVICYVLPRKEFHSYLKRIMESGFGKRVMFGSDQMVWPAAIEVGIKAIEEAPFLTEAEKRDIFYNNAARFLRLDPTVTQKYQKR</sequence>
<feature type="domain" description="Amidohydrolase-related" evidence="2">
    <location>
        <begin position="30"/>
        <end position="330"/>
    </location>
</feature>
<dbReference type="OrthoDB" id="5450317at2"/>
<evidence type="ECO:0000313" key="4">
    <source>
        <dbReference type="Proteomes" id="UP000198901"/>
    </source>
</evidence>
<dbReference type="Pfam" id="PF04909">
    <property type="entry name" value="Amidohydro_2"/>
    <property type="match status" value="1"/>
</dbReference>
<accession>A0A1G9QCQ7</accession>
<proteinExistence type="predicted"/>
<dbReference type="Gene3D" id="3.20.20.140">
    <property type="entry name" value="Metal-dependent hydrolases"/>
    <property type="match status" value="1"/>
</dbReference>
<evidence type="ECO:0000259" key="2">
    <source>
        <dbReference type="Pfam" id="PF04909"/>
    </source>
</evidence>
<dbReference type="InterPro" id="IPR032465">
    <property type="entry name" value="ACMSD"/>
</dbReference>
<dbReference type="PANTHER" id="PTHR21240">
    <property type="entry name" value="2-AMINO-3-CARBOXYLMUCONATE-6-SEMIALDEHYDE DECARBOXYLASE"/>
    <property type="match status" value="1"/>
</dbReference>
<dbReference type="EMBL" id="FNGS01000004">
    <property type="protein sequence ID" value="SDM08808.1"/>
    <property type="molecule type" value="Genomic_DNA"/>
</dbReference>
<keyword evidence="4" id="KW-1185">Reference proteome</keyword>
<dbReference type="GO" id="GO:0016831">
    <property type="term" value="F:carboxy-lyase activity"/>
    <property type="evidence" value="ECO:0007669"/>
    <property type="project" value="InterPro"/>
</dbReference>
<evidence type="ECO:0000256" key="1">
    <source>
        <dbReference type="ARBA" id="ARBA00023239"/>
    </source>
</evidence>
<gene>
    <name evidence="3" type="ORF">SAMN04488090_2573</name>
</gene>
<dbReference type="RefSeq" id="WP_093202581.1">
    <property type="nucleotide sequence ID" value="NZ_FNGS01000004.1"/>
</dbReference>
<dbReference type="Proteomes" id="UP000198901">
    <property type="component" value="Unassembled WGS sequence"/>
</dbReference>
<evidence type="ECO:0000313" key="3">
    <source>
        <dbReference type="EMBL" id="SDM08808.1"/>
    </source>
</evidence>
<dbReference type="GO" id="GO:0016787">
    <property type="term" value="F:hydrolase activity"/>
    <property type="evidence" value="ECO:0007669"/>
    <property type="project" value="InterPro"/>
</dbReference>
<name>A0A1G9QCQ7_9BACT</name>